<proteinExistence type="predicted"/>
<dbReference type="AlphaFoldDB" id="A0A6I6F0S8"/>
<accession>A0A6I6F0S8</accession>
<evidence type="ECO:0008006" key="3">
    <source>
        <dbReference type="Google" id="ProtNLM"/>
    </source>
</evidence>
<evidence type="ECO:0000313" key="2">
    <source>
        <dbReference type="Proteomes" id="UP000422764"/>
    </source>
</evidence>
<dbReference type="SUPFAM" id="SSF159245">
    <property type="entry name" value="AttH-like"/>
    <property type="match status" value="1"/>
</dbReference>
<dbReference type="Proteomes" id="UP000422764">
    <property type="component" value="Chromosome"/>
</dbReference>
<dbReference type="GO" id="GO:0009976">
    <property type="term" value="F:tocopherol cyclase activity"/>
    <property type="evidence" value="ECO:0007669"/>
    <property type="project" value="InterPro"/>
</dbReference>
<keyword evidence="2" id="KW-1185">Reference proteome</keyword>
<dbReference type="EMBL" id="CP046522">
    <property type="protein sequence ID" value="QGU93958.1"/>
    <property type="molecule type" value="Genomic_DNA"/>
</dbReference>
<dbReference type="PANTHER" id="PTHR35309:SF4">
    <property type="entry name" value="TOCOPHEROL CYCLASE"/>
    <property type="match status" value="1"/>
</dbReference>
<organism evidence="1 2">
    <name type="scientific">Clostridium bovifaecis</name>
    <dbReference type="NCBI Taxonomy" id="2184719"/>
    <lineage>
        <taxon>Bacteria</taxon>
        <taxon>Bacillati</taxon>
        <taxon>Bacillota</taxon>
        <taxon>Clostridia</taxon>
        <taxon>Eubacteriales</taxon>
        <taxon>Clostridiaceae</taxon>
        <taxon>Clostridium</taxon>
    </lineage>
</organism>
<gene>
    <name evidence="1" type="ORF">GOM49_01355</name>
</gene>
<dbReference type="PANTHER" id="PTHR35309">
    <property type="match status" value="1"/>
</dbReference>
<sequence length="326" mass="37916">MIKNILNPDLYHGQNKRKSFFEGWYFKFVDYSEEHPLSIIPGVFKGKDKRGFHSFIQILLGQTNQYFYNKYDMNLFSYLDSEFKLWIEDNYFSLNELKLNIDKKDIRLRGELRFINLKKWPDSRINPGSMGFYNYLSFMQCYSQVCAIDMSVEGNLNINGENIDFTKGKGYIEKNWGRAFPYAWIWVQCNCFKNSKGALSCSIGHIPFPLGSFRGFLIGFEACGEFYRFTTMNKSKISIVERDSDVIIRARNDNYLLTIKTKSIEGDFILCNGPRDDKMMPLVQESVRGEVAVELKDICKNRILFCDIGSCAGIEYGGEKMKILNH</sequence>
<evidence type="ECO:0000313" key="1">
    <source>
        <dbReference type="EMBL" id="QGU93958.1"/>
    </source>
</evidence>
<protein>
    <recommendedName>
        <fullName evidence="3">Tocopherol cyclase</fullName>
    </recommendedName>
</protein>
<dbReference type="Pfam" id="PF14249">
    <property type="entry name" value="Tocopherol_cycl"/>
    <property type="match status" value="1"/>
</dbReference>
<reference evidence="1 2" key="1">
    <citation type="submission" date="2019-12" db="EMBL/GenBank/DDBJ databases">
        <title>Genome sequenceing of Clostridium bovifaecis.</title>
        <authorList>
            <person name="Yao Y."/>
        </authorList>
    </citation>
    <scope>NUCLEOTIDE SEQUENCE [LARGE SCALE GENOMIC DNA]</scope>
    <source>
        <strain evidence="1 2">BXX</strain>
    </source>
</reference>
<dbReference type="InterPro" id="IPR025893">
    <property type="entry name" value="Tocopherol_cyclase"/>
</dbReference>
<name>A0A6I6F0S8_9CLOT</name>